<dbReference type="PANTHER" id="PTHR43794:SF11">
    <property type="entry name" value="AMIDOHYDROLASE-RELATED DOMAIN-CONTAINING PROTEIN"/>
    <property type="match status" value="1"/>
</dbReference>
<dbReference type="GO" id="GO:0016810">
    <property type="term" value="F:hydrolase activity, acting on carbon-nitrogen (but not peptide) bonds"/>
    <property type="evidence" value="ECO:0007669"/>
    <property type="project" value="InterPro"/>
</dbReference>
<evidence type="ECO:0000259" key="2">
    <source>
        <dbReference type="Pfam" id="PF01979"/>
    </source>
</evidence>
<sequence length="358" mass="40705">MERFALIHGVVTDGVDVFIEDGAIVVKDGKIEKLAPTYDIRSHVGNVLDVRGRLIIPGLLNAHHHLYSTLAVGLSPVGDVSNFVNILKNLWWRLDKVLDEESIYYSALLGVIDAVKHGTTMIFDHHASMNFVKGSLSILEEVFKLSGIKGTLCFETSARSGEEKVEEHIRENIEFYEKHKFNDTLKGMMGLHANLTLTEKTLRMLQKEKPKDMPVHIHCGEDRSDMEYAKSLGYKGVVHRLVEHDLLTKDSILAHAVYLTEEDYRLIKEIRPVIVANPESNANNQVGSLNREKIKEYVLGTDGMSSDMIATLKSHYLLGEGIREDFEALKKVFFDYRYKIQKYFFPDTGEFKEGYRAD</sequence>
<feature type="non-terminal residue" evidence="3">
    <location>
        <position position="358"/>
    </location>
</feature>
<comment type="caution">
    <text evidence="3">The sequence shown here is derived from an EMBL/GenBank/DDBJ whole genome shotgun (WGS) entry which is preliminary data.</text>
</comment>
<dbReference type="Gene3D" id="3.20.20.140">
    <property type="entry name" value="Metal-dependent hydrolases"/>
    <property type="match status" value="1"/>
</dbReference>
<reference evidence="3" key="1">
    <citation type="journal article" date="2020" name="mSystems">
        <title>Genome- and Community-Level Interaction Insights into Carbon Utilization and Element Cycling Functions of Hydrothermarchaeota in Hydrothermal Sediment.</title>
        <authorList>
            <person name="Zhou Z."/>
            <person name="Liu Y."/>
            <person name="Xu W."/>
            <person name="Pan J."/>
            <person name="Luo Z.H."/>
            <person name="Li M."/>
        </authorList>
    </citation>
    <scope>NUCLEOTIDE SEQUENCE [LARGE SCALE GENOMIC DNA]</scope>
    <source>
        <strain evidence="3">HyVt-96</strain>
    </source>
</reference>
<dbReference type="SUPFAM" id="SSF51338">
    <property type="entry name" value="Composite domain of metallo-dependent hydrolases"/>
    <property type="match status" value="1"/>
</dbReference>
<dbReference type="InterPro" id="IPR050287">
    <property type="entry name" value="MTA/SAH_deaminase"/>
</dbReference>
<dbReference type="InterPro" id="IPR006680">
    <property type="entry name" value="Amidohydro-rel"/>
</dbReference>
<dbReference type="Gene3D" id="2.30.40.10">
    <property type="entry name" value="Urease, subunit C, domain 1"/>
    <property type="match status" value="1"/>
</dbReference>
<dbReference type="EMBL" id="DRTX01000055">
    <property type="protein sequence ID" value="HHF52910.1"/>
    <property type="molecule type" value="Genomic_DNA"/>
</dbReference>
<dbReference type="SUPFAM" id="SSF51556">
    <property type="entry name" value="Metallo-dependent hydrolases"/>
    <property type="match status" value="1"/>
</dbReference>
<evidence type="ECO:0000313" key="3">
    <source>
        <dbReference type="EMBL" id="HHF52910.1"/>
    </source>
</evidence>
<dbReference type="PANTHER" id="PTHR43794">
    <property type="entry name" value="AMINOHYDROLASE SSNA-RELATED"/>
    <property type="match status" value="1"/>
</dbReference>
<dbReference type="AlphaFoldDB" id="A0A7V5HNH4"/>
<feature type="domain" description="Amidohydrolase-related" evidence="2">
    <location>
        <begin position="55"/>
        <end position="313"/>
    </location>
</feature>
<dbReference type="Proteomes" id="UP000886050">
    <property type="component" value="Unassembled WGS sequence"/>
</dbReference>
<proteinExistence type="predicted"/>
<keyword evidence="1" id="KW-0378">Hydrolase</keyword>
<dbReference type="InterPro" id="IPR032466">
    <property type="entry name" value="Metal_Hydrolase"/>
</dbReference>
<protein>
    <recommendedName>
        <fullName evidence="2">Amidohydrolase-related domain-containing protein</fullName>
    </recommendedName>
</protein>
<gene>
    <name evidence="3" type="ORF">ENL43_00920</name>
</gene>
<name>A0A7V5HNH4_UNCW3</name>
<accession>A0A7V5HNH4</accession>
<evidence type="ECO:0000256" key="1">
    <source>
        <dbReference type="ARBA" id="ARBA00022801"/>
    </source>
</evidence>
<dbReference type="Pfam" id="PF01979">
    <property type="entry name" value="Amidohydro_1"/>
    <property type="match status" value="1"/>
</dbReference>
<organism evidence="3">
    <name type="scientific">candidate division WOR-3 bacterium</name>
    <dbReference type="NCBI Taxonomy" id="2052148"/>
    <lineage>
        <taxon>Bacteria</taxon>
        <taxon>Bacteria division WOR-3</taxon>
    </lineage>
</organism>
<dbReference type="InterPro" id="IPR011059">
    <property type="entry name" value="Metal-dep_hydrolase_composite"/>
</dbReference>